<feature type="transmembrane region" description="Helical" evidence="6">
    <location>
        <begin position="154"/>
        <end position="178"/>
    </location>
</feature>
<comment type="subcellular location">
    <subcellularLocation>
        <location evidence="1">Cell membrane</location>
        <topology evidence="1">Multi-pass membrane protein</topology>
    </subcellularLocation>
</comment>
<feature type="transmembrane region" description="Helical" evidence="6">
    <location>
        <begin position="261"/>
        <end position="282"/>
    </location>
</feature>
<evidence type="ECO:0000256" key="1">
    <source>
        <dbReference type="ARBA" id="ARBA00004651"/>
    </source>
</evidence>
<keyword evidence="4 6" id="KW-1133">Transmembrane helix</keyword>
<evidence type="ECO:0000256" key="4">
    <source>
        <dbReference type="ARBA" id="ARBA00022989"/>
    </source>
</evidence>
<keyword evidence="2" id="KW-1003">Cell membrane</keyword>
<feature type="transmembrane region" description="Helical" evidence="6">
    <location>
        <begin position="124"/>
        <end position="142"/>
    </location>
</feature>
<proteinExistence type="predicted"/>
<evidence type="ECO:0000256" key="6">
    <source>
        <dbReference type="SAM" id="Phobius"/>
    </source>
</evidence>
<feature type="transmembrane region" description="Helical" evidence="6">
    <location>
        <begin position="25"/>
        <end position="46"/>
    </location>
</feature>
<feature type="transmembrane region" description="Helical" evidence="6">
    <location>
        <begin position="184"/>
        <end position="205"/>
    </location>
</feature>
<dbReference type="CDD" id="cd17324">
    <property type="entry name" value="MFS_NepI_like"/>
    <property type="match status" value="1"/>
</dbReference>
<dbReference type="EMBL" id="CP117449">
    <property type="protein sequence ID" value="WLH15120.1"/>
    <property type="molecule type" value="Genomic_DNA"/>
</dbReference>
<evidence type="ECO:0000256" key="3">
    <source>
        <dbReference type="ARBA" id="ARBA00022692"/>
    </source>
</evidence>
<keyword evidence="3 6" id="KW-0812">Transmembrane</keyword>
<dbReference type="SUPFAM" id="SSF103473">
    <property type="entry name" value="MFS general substrate transporter"/>
    <property type="match status" value="1"/>
</dbReference>
<feature type="domain" description="Major facilitator superfamily (MFS) profile" evidence="7">
    <location>
        <begin position="29"/>
        <end position="402"/>
    </location>
</feature>
<organism evidence="8 9">
    <name type="scientific">Pseudomonas hefeiensis</name>
    <dbReference type="NCBI Taxonomy" id="2738125"/>
    <lineage>
        <taxon>Bacteria</taxon>
        <taxon>Pseudomonadati</taxon>
        <taxon>Pseudomonadota</taxon>
        <taxon>Gammaproteobacteria</taxon>
        <taxon>Pseudomonadales</taxon>
        <taxon>Pseudomonadaceae</taxon>
        <taxon>Pseudomonas</taxon>
    </lineage>
</organism>
<sequence length="404" mass="41664">MTQALAAAGVHSDSSPSSISSPGPASWSAVAAIGVGAFALVTAEFLPVGLLPQIASDLMISEGQTGLMITIPGLVAACSALLTISLAKSFDRRHVLWVLLSLLVASNALMACASGLIVLLAGRVLLGIAVGGFWTIGVALGPRLRPDAVGRATSIIFSGVTLGTVAGIPTGTLLGGIFGWRMAFGVFAVLASFVVIALVLLLPSIRPEKSSGLGQIPRVLKQPEVQVGLVAVILIFTGQFAAYTYITPYLNQISGIESNELSLLLLGYGVAGVFGNLFCGWCVERDVRLAVLGTSLLLGFAMLLLACMGNNPLLAVAAVITWGFGFGMLPIAIQNWIFRAAPDRLESVAALFVSIAQLAMGGGALMGGLAVDHYGVASAVWLGAVGALGGAIWIFVRFPHKQIR</sequence>
<dbReference type="Pfam" id="PF07690">
    <property type="entry name" value="MFS_1"/>
    <property type="match status" value="1"/>
</dbReference>
<feature type="transmembrane region" description="Helical" evidence="6">
    <location>
        <begin position="225"/>
        <end position="246"/>
    </location>
</feature>
<dbReference type="InterPro" id="IPR036259">
    <property type="entry name" value="MFS_trans_sf"/>
</dbReference>
<dbReference type="RefSeq" id="WP_305389889.1">
    <property type="nucleotide sequence ID" value="NZ_CP117426.1"/>
</dbReference>
<reference evidence="8 9" key="1">
    <citation type="submission" date="2023-02" db="EMBL/GenBank/DDBJ databases">
        <title>Evolution of Hrp T3SS in non-pathogenic Pseudomonas fluorescens.</title>
        <authorList>
            <person name="Liao K."/>
            <person name="Wei H."/>
            <person name="Gu Y."/>
        </authorList>
    </citation>
    <scope>NUCLEOTIDE SEQUENCE [LARGE SCALE GENOMIC DNA]</scope>
    <source>
        <strain evidence="8 9">FP205</strain>
    </source>
</reference>
<dbReference type="InterPro" id="IPR011701">
    <property type="entry name" value="MFS"/>
</dbReference>
<dbReference type="Gene3D" id="1.20.1250.20">
    <property type="entry name" value="MFS general substrate transporter like domains"/>
    <property type="match status" value="1"/>
</dbReference>
<evidence type="ECO:0000256" key="5">
    <source>
        <dbReference type="ARBA" id="ARBA00023136"/>
    </source>
</evidence>
<dbReference type="PANTHER" id="PTHR43124:SF5">
    <property type="entry name" value="PURINE RIBONUCLEOSIDE EFFLUX PUMP NEPI"/>
    <property type="match status" value="1"/>
</dbReference>
<evidence type="ECO:0000256" key="2">
    <source>
        <dbReference type="ARBA" id="ARBA00022475"/>
    </source>
</evidence>
<feature type="transmembrane region" description="Helical" evidence="6">
    <location>
        <begin position="96"/>
        <end position="118"/>
    </location>
</feature>
<gene>
    <name evidence="8" type="ORF">PSH57_12850</name>
</gene>
<evidence type="ECO:0000259" key="7">
    <source>
        <dbReference type="PROSITE" id="PS50850"/>
    </source>
</evidence>
<keyword evidence="5 6" id="KW-0472">Membrane</keyword>
<feature type="transmembrane region" description="Helical" evidence="6">
    <location>
        <begin position="289"/>
        <end position="306"/>
    </location>
</feature>
<evidence type="ECO:0000313" key="8">
    <source>
        <dbReference type="EMBL" id="WLH15120.1"/>
    </source>
</evidence>
<dbReference type="Proteomes" id="UP001230339">
    <property type="component" value="Chromosome"/>
</dbReference>
<dbReference type="PANTHER" id="PTHR43124">
    <property type="entry name" value="PURINE EFFLUX PUMP PBUE"/>
    <property type="match status" value="1"/>
</dbReference>
<feature type="transmembrane region" description="Helical" evidence="6">
    <location>
        <begin position="376"/>
        <end position="396"/>
    </location>
</feature>
<accession>A0ABY9GHJ8</accession>
<feature type="transmembrane region" description="Helical" evidence="6">
    <location>
        <begin position="312"/>
        <end position="333"/>
    </location>
</feature>
<dbReference type="PROSITE" id="PS50850">
    <property type="entry name" value="MFS"/>
    <property type="match status" value="1"/>
</dbReference>
<keyword evidence="9" id="KW-1185">Reference proteome</keyword>
<dbReference type="InterPro" id="IPR020846">
    <property type="entry name" value="MFS_dom"/>
</dbReference>
<dbReference type="InterPro" id="IPR050189">
    <property type="entry name" value="MFS_Efflux_Transporters"/>
</dbReference>
<evidence type="ECO:0000313" key="9">
    <source>
        <dbReference type="Proteomes" id="UP001230339"/>
    </source>
</evidence>
<feature type="transmembrane region" description="Helical" evidence="6">
    <location>
        <begin position="66"/>
        <end position="84"/>
    </location>
</feature>
<protein>
    <submittedName>
        <fullName evidence="8">MFS transporter</fullName>
    </submittedName>
</protein>
<feature type="transmembrane region" description="Helical" evidence="6">
    <location>
        <begin position="345"/>
        <end position="370"/>
    </location>
</feature>
<name>A0ABY9GHJ8_9PSED</name>